<evidence type="ECO:0008006" key="4">
    <source>
        <dbReference type="Google" id="ProtNLM"/>
    </source>
</evidence>
<comment type="caution">
    <text evidence="2">The sequence shown here is derived from an EMBL/GenBank/DDBJ whole genome shotgun (WGS) entry which is preliminary data.</text>
</comment>
<feature type="region of interest" description="Disordered" evidence="1">
    <location>
        <begin position="1"/>
        <end position="92"/>
    </location>
</feature>
<feature type="region of interest" description="Disordered" evidence="1">
    <location>
        <begin position="760"/>
        <end position="822"/>
    </location>
</feature>
<dbReference type="Proteomes" id="UP000322245">
    <property type="component" value="Unassembled WGS sequence"/>
</dbReference>
<feature type="compositionally biased region" description="Polar residues" evidence="1">
    <location>
        <begin position="667"/>
        <end position="679"/>
    </location>
</feature>
<accession>A0A5D3AJ85</accession>
<feature type="compositionally biased region" description="Gly residues" evidence="1">
    <location>
        <begin position="762"/>
        <end position="791"/>
    </location>
</feature>
<name>A0A5D3AJ85_9TREE</name>
<protein>
    <recommendedName>
        <fullName evidence="4">BED-type domain-containing protein</fullName>
    </recommendedName>
</protein>
<feature type="region of interest" description="Disordered" evidence="1">
    <location>
        <begin position="448"/>
        <end position="472"/>
    </location>
</feature>
<feature type="compositionally biased region" description="Polar residues" evidence="1">
    <location>
        <begin position="649"/>
        <end position="658"/>
    </location>
</feature>
<feature type="compositionally biased region" description="Pro residues" evidence="1">
    <location>
        <begin position="14"/>
        <end position="25"/>
    </location>
</feature>
<feature type="region of interest" description="Disordered" evidence="1">
    <location>
        <begin position="505"/>
        <end position="679"/>
    </location>
</feature>
<feature type="compositionally biased region" description="Polar residues" evidence="1">
    <location>
        <begin position="567"/>
        <end position="578"/>
    </location>
</feature>
<feature type="compositionally biased region" description="Low complexity" evidence="1">
    <location>
        <begin position="603"/>
        <end position="613"/>
    </location>
</feature>
<organism evidence="2 3">
    <name type="scientific">Cryptococcus floricola</name>
    <dbReference type="NCBI Taxonomy" id="2591691"/>
    <lineage>
        <taxon>Eukaryota</taxon>
        <taxon>Fungi</taxon>
        <taxon>Dikarya</taxon>
        <taxon>Basidiomycota</taxon>
        <taxon>Agaricomycotina</taxon>
        <taxon>Tremellomycetes</taxon>
        <taxon>Tremellales</taxon>
        <taxon>Cryptococcaceae</taxon>
        <taxon>Cryptococcus</taxon>
    </lineage>
</organism>
<proteinExistence type="predicted"/>
<evidence type="ECO:0000313" key="2">
    <source>
        <dbReference type="EMBL" id="TYJ51595.1"/>
    </source>
</evidence>
<keyword evidence="3" id="KW-1185">Reference proteome</keyword>
<dbReference type="EMBL" id="NIDF01000212">
    <property type="protein sequence ID" value="TYJ51595.1"/>
    <property type="molecule type" value="Genomic_DNA"/>
</dbReference>
<evidence type="ECO:0000313" key="3">
    <source>
        <dbReference type="Proteomes" id="UP000322245"/>
    </source>
</evidence>
<gene>
    <name evidence="2" type="ORF">B9479_007832</name>
</gene>
<reference evidence="2 3" key="1">
    <citation type="submission" date="2017-05" db="EMBL/GenBank/DDBJ databases">
        <title>The Genome Sequence of Tsuchiyaea wingfieldii DSM 27421.</title>
        <authorList>
            <person name="Cuomo C."/>
            <person name="Passer A."/>
            <person name="Billmyre B."/>
            <person name="Heitman J."/>
        </authorList>
    </citation>
    <scope>NUCLEOTIDE SEQUENCE [LARGE SCALE GENOMIC DNA]</scope>
    <source>
        <strain evidence="2 3">DSM 27421</strain>
    </source>
</reference>
<sequence length="822" mass="87271">MSAPAWANQAPRVHPQPHPFHPPPHAIYHPPTHPPAQWHNAPAARKMHPPPHPSSGTPGGPIPTPLPHPSHDFPTLNTVDAFPGKGEPEDDLAGIEALDPALYDTPPATAMELVPQQARARSQSVASIKECEEGSTTLTFFPNPTQPPIQLKGARRSGLLPAPAGCKLEVNQLLILRPPQASAGQSFDGQTSKWEMYTCRVCSKTYDGKNARSVARRHLQDKHGVPLSLQARRSRWDYAEPKEKNTPELRESTLKSKRDWAVKHRQQSKIEKTHAEFLEQFGPRGLSATHGIILIAPRFRGPSGALEAGDSPFIDGINGNIVIPEEILTAVSILRANEKRLKSESATNQPTMPLRASTPPDRLMSALTVSPKSPRRFAQPTQSTHQGIYQHQLDHLRRQHATRPFGFADVPMADRHPGGFGPVSRGVQGGQGQMGMPVYQRAVGEGVEREFASAQPETQHSAPPQAPQPQVLEPAPEIDQGERSRGASKDSMDIEAEVAAESLLNLSTPIRAPEDDDPPAKDPAPRPAPPAWKLLDAPSIGPATKPRPARSKSSLQPFRDPRPEVTRSLSFEQTPSTSMDDDPFGFGETPDRPTSCAATGSGSARTRAVASSRASRKNMPSPSPLSASALTRKRKAPPSSPFAPPSNSKTHGQGQAETISRPALRPLSTSFSNSNRGFTTLTATPIRSAISISSTTPHLRAPFSYSHGKKNSWLLSSPSNRGGDDDGDGDGAASLGLVPTHLAPATPGMMRGIIGVETPDHWGGGGGGGGGGKEGSVGGVGAGAGAGAGGKGKGEGKENGGETGLGTGKVKRKKVVLDTPTR</sequence>
<feature type="region of interest" description="Disordered" evidence="1">
    <location>
        <begin position="342"/>
        <end position="361"/>
    </location>
</feature>
<feature type="region of interest" description="Disordered" evidence="1">
    <location>
        <begin position="703"/>
        <end position="738"/>
    </location>
</feature>
<dbReference type="AlphaFoldDB" id="A0A5D3AJ85"/>
<evidence type="ECO:0000256" key="1">
    <source>
        <dbReference type="SAM" id="MobiDB-lite"/>
    </source>
</evidence>